<keyword evidence="2" id="KW-0812">Transmembrane</keyword>
<evidence type="ECO:0000313" key="5">
    <source>
        <dbReference type="EMBL" id="KAK7735238.1"/>
    </source>
</evidence>
<dbReference type="PANTHER" id="PTHR28049:SF1">
    <property type="entry name" value="DSC E3 UBIQUITIN LIGASE COMPLEX SUBUNIT 3"/>
    <property type="match status" value="1"/>
</dbReference>
<feature type="region of interest" description="Disordered" evidence="1">
    <location>
        <begin position="176"/>
        <end position="244"/>
    </location>
</feature>
<evidence type="ECO:0000259" key="4">
    <source>
        <dbReference type="Pfam" id="PF13373"/>
    </source>
</evidence>
<name>A0AAN9U0T6_9PEZI</name>
<reference evidence="5 6" key="1">
    <citation type="journal article" date="2023" name="PLoS ONE">
        <title>Cytospora paraplurivora sp. nov. isolated from orchards with fruit tree decline syndrome in Ontario, Canada.</title>
        <authorList>
            <person name="Ilyukhin E."/>
            <person name="Nguyen H.D.T."/>
            <person name="Castle A.J."/>
            <person name="Ellouze W."/>
        </authorList>
    </citation>
    <scope>NUCLEOTIDE SEQUENCE [LARGE SCALE GENOMIC DNA]</scope>
    <source>
        <strain evidence="5 6">FDS-564</strain>
    </source>
</reference>
<protein>
    <recommendedName>
        <fullName evidence="7">Ubiquitin-like domain-containing protein</fullName>
    </recommendedName>
</protein>
<feature type="transmembrane region" description="Helical" evidence="2">
    <location>
        <begin position="354"/>
        <end position="374"/>
    </location>
</feature>
<feature type="domain" description="DSC E3 ubiquitin ligase complex subunit 3 ubiquitin-like" evidence="3">
    <location>
        <begin position="56"/>
        <end position="173"/>
    </location>
</feature>
<feature type="transmembrane region" description="Helical" evidence="2">
    <location>
        <begin position="386"/>
        <end position="404"/>
    </location>
</feature>
<keyword evidence="2" id="KW-1133">Transmembrane helix</keyword>
<evidence type="ECO:0000259" key="3">
    <source>
        <dbReference type="Pfam" id="PF10302"/>
    </source>
</evidence>
<dbReference type="InterPro" id="IPR019413">
    <property type="entry name" value="Dsc3_ub-like_dom"/>
</dbReference>
<dbReference type="InterPro" id="IPR029071">
    <property type="entry name" value="Ubiquitin-like_domsf"/>
</dbReference>
<feature type="compositionally biased region" description="Low complexity" evidence="1">
    <location>
        <begin position="232"/>
        <end position="244"/>
    </location>
</feature>
<evidence type="ECO:0008006" key="7">
    <source>
        <dbReference type="Google" id="ProtNLM"/>
    </source>
</evidence>
<dbReference type="PANTHER" id="PTHR28049">
    <property type="entry name" value="TRANSMEMBRANE PROTEIN YOR223W"/>
    <property type="match status" value="1"/>
</dbReference>
<dbReference type="EMBL" id="JAJSPL020000040">
    <property type="protein sequence ID" value="KAK7735238.1"/>
    <property type="molecule type" value="Genomic_DNA"/>
</dbReference>
<dbReference type="Pfam" id="PF10302">
    <property type="entry name" value="Dsc3_N"/>
    <property type="match status" value="1"/>
</dbReference>
<dbReference type="Pfam" id="PF13373">
    <property type="entry name" value="Dsc3_C"/>
    <property type="match status" value="1"/>
</dbReference>
<evidence type="ECO:0000256" key="2">
    <source>
        <dbReference type="SAM" id="Phobius"/>
    </source>
</evidence>
<dbReference type="GO" id="GO:0005783">
    <property type="term" value="C:endoplasmic reticulum"/>
    <property type="evidence" value="ECO:0007669"/>
    <property type="project" value="TreeGrafter"/>
</dbReference>
<feature type="compositionally biased region" description="Gly residues" evidence="1">
    <location>
        <begin position="302"/>
        <end position="324"/>
    </location>
</feature>
<keyword evidence="6" id="KW-1185">Reference proteome</keyword>
<feature type="compositionally biased region" description="Low complexity" evidence="1">
    <location>
        <begin position="202"/>
        <end position="221"/>
    </location>
</feature>
<dbReference type="AlphaFoldDB" id="A0AAN9U0T6"/>
<accession>A0AAN9U0T6</accession>
<comment type="caution">
    <text evidence="5">The sequence shown here is derived from an EMBL/GenBank/DDBJ whole genome shotgun (WGS) entry which is preliminary data.</text>
</comment>
<organism evidence="5 6">
    <name type="scientific">Cytospora paraplurivora</name>
    <dbReference type="NCBI Taxonomy" id="2898453"/>
    <lineage>
        <taxon>Eukaryota</taxon>
        <taxon>Fungi</taxon>
        <taxon>Dikarya</taxon>
        <taxon>Ascomycota</taxon>
        <taxon>Pezizomycotina</taxon>
        <taxon>Sordariomycetes</taxon>
        <taxon>Sordariomycetidae</taxon>
        <taxon>Diaporthales</taxon>
        <taxon>Cytosporaceae</taxon>
        <taxon>Cytospora</taxon>
    </lineage>
</organism>
<evidence type="ECO:0000313" key="6">
    <source>
        <dbReference type="Proteomes" id="UP001320245"/>
    </source>
</evidence>
<gene>
    <name evidence="5" type="ORF">SLS53_007628</name>
</gene>
<feature type="compositionally biased region" description="Basic and acidic residues" evidence="1">
    <location>
        <begin position="183"/>
        <end position="197"/>
    </location>
</feature>
<feature type="region of interest" description="Disordered" evidence="1">
    <location>
        <begin position="1"/>
        <end position="53"/>
    </location>
</feature>
<proteinExistence type="predicted"/>
<feature type="compositionally biased region" description="Low complexity" evidence="1">
    <location>
        <begin position="16"/>
        <end position="53"/>
    </location>
</feature>
<dbReference type="GO" id="GO:0044695">
    <property type="term" value="C:Dsc E3 ubiquitin ligase complex"/>
    <property type="evidence" value="ECO:0007669"/>
    <property type="project" value="InterPro"/>
</dbReference>
<dbReference type="InterPro" id="IPR025390">
    <property type="entry name" value="Dsc3_C"/>
</dbReference>
<keyword evidence="2" id="KW-0472">Membrane</keyword>
<feature type="compositionally biased region" description="Pro residues" evidence="1">
    <location>
        <begin position="122"/>
        <end position="131"/>
    </location>
</feature>
<dbReference type="InterPro" id="IPR045226">
    <property type="entry name" value="Dsc3"/>
</dbReference>
<feature type="domain" description="DSC E3 ubiquitin ligase complex subunit 3 C-terminal" evidence="4">
    <location>
        <begin position="248"/>
        <end position="402"/>
    </location>
</feature>
<feature type="region of interest" description="Disordered" evidence="1">
    <location>
        <begin position="120"/>
        <end position="160"/>
    </location>
</feature>
<dbReference type="Proteomes" id="UP001320245">
    <property type="component" value="Unassembled WGS sequence"/>
</dbReference>
<evidence type="ECO:0000256" key="1">
    <source>
        <dbReference type="SAM" id="MobiDB-lite"/>
    </source>
</evidence>
<dbReference type="SUPFAM" id="SSF54236">
    <property type="entry name" value="Ubiquitin-like"/>
    <property type="match status" value="1"/>
</dbReference>
<feature type="compositionally biased region" description="Basic and acidic residues" evidence="1">
    <location>
        <begin position="136"/>
        <end position="145"/>
    </location>
</feature>
<feature type="region of interest" description="Disordered" evidence="1">
    <location>
        <begin position="300"/>
        <end position="339"/>
    </location>
</feature>
<sequence length="405" mass="42102">MTGGGSSSSSPPPTNPRHNNNNNNTPNSSRNGPAAAPSPRQPFPRQQRQDTTPPLLLTVRFSTSIPDLLLDIPHPHRTTAAALKHLIRSRLDQPNSQRRIRFIHGGKIIPDNAVLASVLKALPPPPTPSTPPSADGQDHRGDGNGKGKGKGKGKGVEGQQAAQRVYVNCSIGDLLTDAELDEEGRRAEEPPPEENTRHPSPTTTTNSNTTTASAAAASLSSPFRYQASPSGNNHNNNDDAAAAAPAPRGFDRLLSAGFTPAEVNQLRLQFRSIQEARHTADTMPSPDGLRGMEDAWIDSNHTGGGAAFGNSAGPGGGSGGGGGGEGDDEGNGGGGGGDGGVAGDEGGLAGVLDILLRGMFIGFIWPLGAVGWLVRDEEKISKRTRVFVYFGFVLSLLVGTIRTIG</sequence>